<evidence type="ECO:0000313" key="2">
    <source>
        <dbReference type="EMBL" id="OQW51812.1"/>
    </source>
</evidence>
<dbReference type="GO" id="GO:0090313">
    <property type="term" value="P:regulation of protein targeting to membrane"/>
    <property type="evidence" value="ECO:0007669"/>
    <property type="project" value="TreeGrafter"/>
</dbReference>
<proteinExistence type="predicted"/>
<dbReference type="EMBL" id="LWDL01000017">
    <property type="protein sequence ID" value="OQW51812.1"/>
    <property type="molecule type" value="Genomic_DNA"/>
</dbReference>
<sequence length="594" mass="62262">MAKFAGVGIAVVGGLFIAGMFLPTDAVRRAVAVHISAISGQTVTVNGPARLSLLPSPSVSVSKVEVGGANGGANVLEAERITARLSLIGLMLGRIEITGLKFTQPRFALLVDADGRANWRSGASLLSLFVPGDDAETSPRLGDVAIDGGQLIYRDERARRRGEINDIDVDVTWPLIGSSLSAGGTFRLRGETISFGGKLERPAALFRKDISPFSLTLDTKAIRAKLTGNALAGRDVQFESQLTFSSPSLKLLAGWLAPEVENVPDFGPVDGTSRITVVDRLMTLDKANIKIAGSRGEGTVSFGFGATRTSLQGTMDFDTVEAQPLLNLQIPTVETGAGSHFNGARLGPLDVDMRLSVANLKAGAITVQKAALSFFAREGRVEASIADGTIFGGRISGRLAITALGDKQARAQAIIALANIQVDDAQRAILGTARLTGVGSLNLDLTGEGGDNGEILRSLKGDGKLRLLSGVVQGFDLTSLARRPDRSAGEVLADSRGGRTSIESATASFRIANGVAATDDALIRGTGYRVALRGDVDPGKRTINFDGAISPQIGNDLVRALELPFSVRGPWFEPAFSFGSEGFVRRPAPQPPAP</sequence>
<dbReference type="InterPro" id="IPR007844">
    <property type="entry name" value="AsmA"/>
</dbReference>
<dbReference type="Proteomes" id="UP000192872">
    <property type="component" value="Unassembled WGS sequence"/>
</dbReference>
<dbReference type="STRING" id="1827387.A4S15_10070"/>
<dbReference type="AlphaFoldDB" id="A0A1W9HWW4"/>
<evidence type="ECO:0000259" key="1">
    <source>
        <dbReference type="Pfam" id="PF05170"/>
    </source>
</evidence>
<organism evidence="2 3">
    <name type="scientific">Candidatus Raskinella chloraquaticus</name>
    <dbReference type="NCBI Taxonomy" id="1951219"/>
    <lineage>
        <taxon>Bacteria</taxon>
        <taxon>Pseudomonadati</taxon>
        <taxon>Pseudomonadota</taxon>
        <taxon>Alphaproteobacteria</taxon>
        <taxon>Hyphomicrobiales</taxon>
        <taxon>Phreatobacteraceae</taxon>
        <taxon>Candidatus Raskinella</taxon>
    </lineage>
</organism>
<dbReference type="Pfam" id="PF05170">
    <property type="entry name" value="AsmA"/>
    <property type="match status" value="2"/>
</dbReference>
<name>A0A1W9HWW4_9HYPH</name>
<accession>A0A1W9HWW4</accession>
<protein>
    <recommendedName>
        <fullName evidence="1">AsmA domain-containing protein</fullName>
    </recommendedName>
</protein>
<feature type="domain" description="AsmA" evidence="1">
    <location>
        <begin position="350"/>
        <end position="520"/>
    </location>
</feature>
<comment type="caution">
    <text evidence="2">The sequence shown here is derived from an EMBL/GenBank/DDBJ whole genome shotgun (WGS) entry which is preliminary data.</text>
</comment>
<dbReference type="RefSeq" id="WP_376803285.1">
    <property type="nucleotide sequence ID" value="NZ_DBNB01000034.1"/>
</dbReference>
<dbReference type="PANTHER" id="PTHR30441:SF4">
    <property type="entry name" value="PROTEIN ASMA"/>
    <property type="match status" value="1"/>
</dbReference>
<dbReference type="GO" id="GO:0005886">
    <property type="term" value="C:plasma membrane"/>
    <property type="evidence" value="ECO:0007669"/>
    <property type="project" value="TreeGrafter"/>
</dbReference>
<dbReference type="PANTHER" id="PTHR30441">
    <property type="entry name" value="DUF748 DOMAIN-CONTAINING PROTEIN"/>
    <property type="match status" value="1"/>
</dbReference>
<reference evidence="2 3" key="1">
    <citation type="journal article" date="2017" name="Water Res.">
        <title>Comammox in drinking water systems.</title>
        <authorList>
            <person name="Wang Y."/>
            <person name="Ma L."/>
            <person name="Mao Y."/>
            <person name="Jiang X."/>
            <person name="Xia Y."/>
            <person name="Yu K."/>
            <person name="Li B."/>
            <person name="Zhang T."/>
        </authorList>
    </citation>
    <scope>NUCLEOTIDE SEQUENCE [LARGE SCALE GENOMIC DNA]</scope>
    <source>
        <strain evidence="2">SG_bin8</strain>
    </source>
</reference>
<evidence type="ECO:0000313" key="3">
    <source>
        <dbReference type="Proteomes" id="UP000192872"/>
    </source>
</evidence>
<feature type="domain" description="AsmA" evidence="1">
    <location>
        <begin position="4"/>
        <end position="216"/>
    </location>
</feature>
<gene>
    <name evidence="2" type="ORF">A4S15_10070</name>
</gene>
<dbReference type="InterPro" id="IPR052894">
    <property type="entry name" value="AsmA-related"/>
</dbReference>